<evidence type="ECO:0000313" key="3">
    <source>
        <dbReference type="EMBL" id="EFI33433.1"/>
    </source>
</evidence>
<sequence length="433" mass="50104">MQTIIDQLIADFHERELPDVTPRQAGLPWLPGKIDTVIGMRRSGKTWFLYQVMGDLIKEGFPAQAALYLNFEDERLMPMTASDLQQIPDTFYRRYPQLKERQCVYFFDEIHNVQGWELFVRRLLDSENAHICLTGSSARLLSTEIATSLRGRSLTTEIFPFSFSEFLAHEGIDTSMDRQPGSRRRALLENRFISYLSAGGFPEIQGLDDEYRIRVLQEYLDVVVLRDLVERRGISNVVALRYLIRHLMNSPAGLFSVQKFYNDLKSQGIACGKNTLHEFFDYLADTYLFFPVCIHSGSERSRMVNPRKVYAVDTGMIRACSRSTSPDWGRLLENLVFMELRRRTQWIEYYRTQSGREVDFYVQDTSGKISLIQSAAWMEDKKTAQREITALSEAMRECQVPEACIVTFNTEKYVDTDAGLIHVLPAWKWALVQ</sequence>
<dbReference type="RefSeq" id="WP_008870785.1">
    <property type="nucleotide sequence ID" value="NZ_ACJN02000003.1"/>
</dbReference>
<reference evidence="3" key="1">
    <citation type="submission" date="2010-05" db="EMBL/GenBank/DDBJ databases">
        <title>The draft genome of Desulfonatronospira thiodismutans ASO3-1.</title>
        <authorList>
            <consortium name="US DOE Joint Genome Institute (JGI-PGF)"/>
            <person name="Lucas S."/>
            <person name="Copeland A."/>
            <person name="Lapidus A."/>
            <person name="Cheng J.-F."/>
            <person name="Bruce D."/>
            <person name="Goodwin L."/>
            <person name="Pitluck S."/>
            <person name="Chertkov O."/>
            <person name="Brettin T."/>
            <person name="Detter J.C."/>
            <person name="Han C."/>
            <person name="Land M.L."/>
            <person name="Hauser L."/>
            <person name="Kyrpides N."/>
            <person name="Mikhailova N."/>
            <person name="Muyzer G."/>
            <person name="Woyke T."/>
        </authorList>
    </citation>
    <scope>NUCLEOTIDE SEQUENCE [LARGE SCALE GENOMIC DNA]</scope>
    <source>
        <strain evidence="3">ASO3-1</strain>
    </source>
</reference>
<dbReference type="InterPro" id="IPR025420">
    <property type="entry name" value="DUF4143"/>
</dbReference>
<evidence type="ECO:0000313" key="4">
    <source>
        <dbReference type="Proteomes" id="UP000005496"/>
    </source>
</evidence>
<comment type="caution">
    <text evidence="3">The sequence shown here is derived from an EMBL/GenBank/DDBJ whole genome shotgun (WGS) entry which is preliminary data.</text>
</comment>
<dbReference type="Pfam" id="PF13173">
    <property type="entry name" value="AAA_14"/>
    <property type="match status" value="1"/>
</dbReference>
<accession>D6SRW7</accession>
<dbReference type="InterPro" id="IPR041682">
    <property type="entry name" value="AAA_14"/>
</dbReference>
<protein>
    <submittedName>
        <fullName evidence="3">ATPase</fullName>
    </submittedName>
</protein>
<evidence type="ECO:0000259" key="2">
    <source>
        <dbReference type="Pfam" id="PF13635"/>
    </source>
</evidence>
<dbReference type="AlphaFoldDB" id="D6SRW7"/>
<feature type="domain" description="DUF4143" evidence="2">
    <location>
        <begin position="226"/>
        <end position="373"/>
    </location>
</feature>
<dbReference type="PANTHER" id="PTHR33295">
    <property type="entry name" value="ATPASE"/>
    <property type="match status" value="1"/>
</dbReference>
<dbReference type="SUPFAM" id="SSF52540">
    <property type="entry name" value="P-loop containing nucleoside triphosphate hydrolases"/>
    <property type="match status" value="1"/>
</dbReference>
<dbReference type="InterPro" id="IPR027417">
    <property type="entry name" value="P-loop_NTPase"/>
</dbReference>
<name>D6SRW7_9BACT</name>
<dbReference type="eggNOG" id="COG1373">
    <property type="taxonomic scope" value="Bacteria"/>
</dbReference>
<evidence type="ECO:0000259" key="1">
    <source>
        <dbReference type="Pfam" id="PF13173"/>
    </source>
</evidence>
<keyword evidence="4" id="KW-1185">Reference proteome</keyword>
<dbReference type="OrthoDB" id="9801684at2"/>
<proteinExistence type="predicted"/>
<feature type="domain" description="AAA" evidence="1">
    <location>
        <begin position="33"/>
        <end position="167"/>
    </location>
</feature>
<dbReference type="Pfam" id="PF13635">
    <property type="entry name" value="DUF4143"/>
    <property type="match status" value="1"/>
</dbReference>
<gene>
    <name evidence="3" type="ORF">Dthio_PD0767</name>
</gene>
<dbReference type="PANTHER" id="PTHR33295:SF8">
    <property type="entry name" value="AAA+ ATPASE DOMAIN-CONTAINING PROTEIN"/>
    <property type="match status" value="1"/>
</dbReference>
<dbReference type="EMBL" id="ACJN02000003">
    <property type="protein sequence ID" value="EFI33433.1"/>
    <property type="molecule type" value="Genomic_DNA"/>
</dbReference>
<dbReference type="Proteomes" id="UP000005496">
    <property type="component" value="Unassembled WGS sequence"/>
</dbReference>
<organism evidence="3 4">
    <name type="scientific">Desulfonatronospira thiodismutans ASO3-1</name>
    <dbReference type="NCBI Taxonomy" id="555779"/>
    <lineage>
        <taxon>Bacteria</taxon>
        <taxon>Pseudomonadati</taxon>
        <taxon>Thermodesulfobacteriota</taxon>
        <taxon>Desulfovibrionia</taxon>
        <taxon>Desulfovibrionales</taxon>
        <taxon>Desulfonatronovibrionaceae</taxon>
        <taxon>Desulfonatronospira</taxon>
    </lineage>
</organism>